<reference evidence="7" key="1">
    <citation type="journal article" date="2019" name="Int. J. Syst. Evol. Microbiol.">
        <title>The Global Catalogue of Microorganisms (GCM) 10K type strain sequencing project: providing services to taxonomists for standard genome sequencing and annotation.</title>
        <authorList>
            <consortium name="The Broad Institute Genomics Platform"/>
            <consortium name="The Broad Institute Genome Sequencing Center for Infectious Disease"/>
            <person name="Wu L."/>
            <person name="Ma J."/>
        </authorList>
    </citation>
    <scope>NUCLEOTIDE SEQUENCE [LARGE SCALE GENOMIC DNA]</scope>
    <source>
        <strain evidence="7">CGMCC 1.10992</strain>
    </source>
</reference>
<feature type="transmembrane region" description="Helical" evidence="5">
    <location>
        <begin position="31"/>
        <end position="49"/>
    </location>
</feature>
<dbReference type="Pfam" id="PF04172">
    <property type="entry name" value="LrgB"/>
    <property type="match status" value="1"/>
</dbReference>
<evidence type="ECO:0000256" key="3">
    <source>
        <dbReference type="ARBA" id="ARBA00022989"/>
    </source>
</evidence>
<keyword evidence="3 5" id="KW-1133">Transmembrane helix</keyword>
<feature type="transmembrane region" description="Helical" evidence="5">
    <location>
        <begin position="202"/>
        <end position="228"/>
    </location>
</feature>
<feature type="transmembrane region" description="Helical" evidence="5">
    <location>
        <begin position="146"/>
        <end position="167"/>
    </location>
</feature>
<dbReference type="Proteomes" id="UP001597380">
    <property type="component" value="Unassembled WGS sequence"/>
</dbReference>
<comment type="caution">
    <text evidence="6">The sequence shown here is derived from an EMBL/GenBank/DDBJ whole genome shotgun (WGS) entry which is preliminary data.</text>
</comment>
<evidence type="ECO:0000256" key="1">
    <source>
        <dbReference type="ARBA" id="ARBA00004141"/>
    </source>
</evidence>
<protein>
    <submittedName>
        <fullName evidence="6">LrgB family protein</fullName>
    </submittedName>
</protein>
<evidence type="ECO:0000313" key="6">
    <source>
        <dbReference type="EMBL" id="MFD2097319.1"/>
    </source>
</evidence>
<gene>
    <name evidence="6" type="ORF">ACFSJ3_15080</name>
</gene>
<keyword evidence="4 5" id="KW-0472">Membrane</keyword>
<evidence type="ECO:0000256" key="4">
    <source>
        <dbReference type="ARBA" id="ARBA00023136"/>
    </source>
</evidence>
<proteinExistence type="predicted"/>
<dbReference type="PANTHER" id="PTHR30249">
    <property type="entry name" value="PUTATIVE SEROTONIN TRANSPORTER"/>
    <property type="match status" value="1"/>
</dbReference>
<feature type="transmembrane region" description="Helical" evidence="5">
    <location>
        <begin position="6"/>
        <end position="24"/>
    </location>
</feature>
<comment type="subcellular location">
    <subcellularLocation>
        <location evidence="1">Membrane</location>
        <topology evidence="1">Multi-pass membrane protein</topology>
    </subcellularLocation>
</comment>
<name>A0ABW4XR54_9GAMM</name>
<dbReference type="PANTHER" id="PTHR30249:SF0">
    <property type="entry name" value="PLASTIDAL GLYCOLATE_GLYCERATE TRANSLOCATOR 1, CHLOROPLASTIC"/>
    <property type="match status" value="1"/>
</dbReference>
<sequence length="232" mass="24599">MNWIMPLFYLLLTVAVYLGAMALQKRWNHPLLNPVLIALLVLVAILLGFDIPYQDYQAGGHWLSDLLAPSVVALGVPLYKQLKQIRRELPGVLMVVTLSTLFALMSTVILALLVGAANEIAVSLAPKSVTTPIAVMIVEQMNGTPSLGAIAVIVTGLVGAIAGIPVLNWMKITEPKSRGIAMGTACHALGTARIVQEGGEQGAYSALSLVISATISAIIAPLMVPVLLQWFA</sequence>
<evidence type="ECO:0000256" key="2">
    <source>
        <dbReference type="ARBA" id="ARBA00022692"/>
    </source>
</evidence>
<organism evidence="6 7">
    <name type="scientific">Corallincola platygyrae</name>
    <dbReference type="NCBI Taxonomy" id="1193278"/>
    <lineage>
        <taxon>Bacteria</taxon>
        <taxon>Pseudomonadati</taxon>
        <taxon>Pseudomonadota</taxon>
        <taxon>Gammaproteobacteria</taxon>
        <taxon>Alteromonadales</taxon>
        <taxon>Psychromonadaceae</taxon>
        <taxon>Corallincola</taxon>
    </lineage>
</organism>
<evidence type="ECO:0000256" key="5">
    <source>
        <dbReference type="SAM" id="Phobius"/>
    </source>
</evidence>
<feature type="transmembrane region" description="Helical" evidence="5">
    <location>
        <begin position="61"/>
        <end position="79"/>
    </location>
</feature>
<feature type="transmembrane region" description="Helical" evidence="5">
    <location>
        <begin position="91"/>
        <end position="117"/>
    </location>
</feature>
<accession>A0ABW4XR54</accession>
<dbReference type="EMBL" id="JBHUHT010000017">
    <property type="protein sequence ID" value="MFD2097319.1"/>
    <property type="molecule type" value="Genomic_DNA"/>
</dbReference>
<evidence type="ECO:0000313" key="7">
    <source>
        <dbReference type="Proteomes" id="UP001597380"/>
    </source>
</evidence>
<dbReference type="InterPro" id="IPR007300">
    <property type="entry name" value="CidB/LrgB"/>
</dbReference>
<dbReference type="RefSeq" id="WP_345340479.1">
    <property type="nucleotide sequence ID" value="NZ_BAABLI010000015.1"/>
</dbReference>
<keyword evidence="7" id="KW-1185">Reference proteome</keyword>
<keyword evidence="2 5" id="KW-0812">Transmembrane</keyword>